<keyword evidence="1" id="KW-0328">Glycosyltransferase</keyword>
<evidence type="ECO:0000313" key="4">
    <source>
        <dbReference type="EMBL" id="PTB70247.1"/>
    </source>
</evidence>
<evidence type="ECO:0000313" key="5">
    <source>
        <dbReference type="Proteomes" id="UP000241546"/>
    </source>
</evidence>
<organism evidence="4 5">
    <name type="scientific">Trichoderma citrinoviride</name>
    <dbReference type="NCBI Taxonomy" id="58853"/>
    <lineage>
        <taxon>Eukaryota</taxon>
        <taxon>Fungi</taxon>
        <taxon>Dikarya</taxon>
        <taxon>Ascomycota</taxon>
        <taxon>Pezizomycotina</taxon>
        <taxon>Sordariomycetes</taxon>
        <taxon>Hypocreomycetidae</taxon>
        <taxon>Hypocreales</taxon>
        <taxon>Hypocreaceae</taxon>
        <taxon>Trichoderma</taxon>
    </lineage>
</organism>
<evidence type="ECO:0000259" key="3">
    <source>
        <dbReference type="Pfam" id="PF06722"/>
    </source>
</evidence>
<accession>A0A2T4BLQ6</accession>
<reference evidence="5" key="1">
    <citation type="submission" date="2016-07" db="EMBL/GenBank/DDBJ databases">
        <title>Multiple horizontal gene transfer events from other fungi enriched the ability of initially mycotrophic Trichoderma (Ascomycota) to feed on dead plant biomass.</title>
        <authorList>
            <consortium name="DOE Joint Genome Institute"/>
            <person name="Atanasova L."/>
            <person name="Chenthamara K."/>
            <person name="Zhang J."/>
            <person name="Grujic M."/>
            <person name="Henrissat B."/>
            <person name="Kuo A."/>
            <person name="Aerts A."/>
            <person name="Salamov A."/>
            <person name="Lipzen A."/>
            <person name="Labutti K."/>
            <person name="Barry K."/>
            <person name="Miao Y."/>
            <person name="Rahimi M.J."/>
            <person name="Shen Q."/>
            <person name="Grigoriev I.V."/>
            <person name="Kubicek C.P."/>
            <person name="Druzhinina I.S."/>
        </authorList>
    </citation>
    <scope>NUCLEOTIDE SEQUENCE [LARGE SCALE GENOMIC DNA]</scope>
    <source>
        <strain evidence="5">TUCIM 6016</strain>
    </source>
</reference>
<dbReference type="PANTHER" id="PTHR48043:SF145">
    <property type="entry name" value="FI06409P-RELATED"/>
    <property type="match status" value="1"/>
</dbReference>
<proteinExistence type="predicted"/>
<dbReference type="AlphaFoldDB" id="A0A2T4BLQ6"/>
<dbReference type="InterPro" id="IPR002213">
    <property type="entry name" value="UDP_glucos_trans"/>
</dbReference>
<dbReference type="Gene3D" id="3.40.50.2000">
    <property type="entry name" value="Glycogen Phosphorylase B"/>
    <property type="match status" value="2"/>
</dbReference>
<protein>
    <submittedName>
        <fullName evidence="4">Glycosyltransferase family 1 protein</fullName>
    </submittedName>
</protein>
<dbReference type="CDD" id="cd03784">
    <property type="entry name" value="GT1_Gtf-like"/>
    <property type="match status" value="1"/>
</dbReference>
<sequence length="490" mass="53869">MAPFISKKVLMITNIERGELNVFLAAASSLMAADPDLDLHLATFSGAQFALPKGLTYHEIKGIPMSEALQQYFTRTQGHANFPDSFTKKPGFVNTQQAIKDATSTSVPYTGRQMVDVFTSTVSIIKDVQPDLVVVDSLMAAGLTACYDQGIKFICLGPTSIKEFAISSQPRAAGLWKFPALFSGFSFPVQWHKIPLNLYYAFSKVRAFKKDSQRKDVQSYLNAHCVIRTPVDLITNRPKDVKILVSSLPELDYPLKVPDHIIPCGPVVRAYAPLYRSNPKLAEWLANGQTILVNMGSLVKVSEPQAVEMARALKAAIDRFDQDGEKKQLQVLWKLQKKGKYSVFAPECMLAHVLGREFAFDRVRVVDWIQPEPLSILQTGDVICSVHHGGAGSFNEAIVTGVPQVVLPAWADNYDYAQRVELLGVGRCGNNATKPRWTSGELTRSMLEVLVGDTAAAIKEKAAHLQEVCQMNGSGADNAAIAILRECDVL</sequence>
<evidence type="ECO:0000256" key="1">
    <source>
        <dbReference type="ARBA" id="ARBA00022676"/>
    </source>
</evidence>
<keyword evidence="5" id="KW-1185">Reference proteome</keyword>
<dbReference type="GeneID" id="36601906"/>
<gene>
    <name evidence="4" type="ORF">BBK36DRAFT_1155063</name>
</gene>
<dbReference type="RefSeq" id="XP_024753567.1">
    <property type="nucleotide sequence ID" value="XM_024893788.1"/>
</dbReference>
<evidence type="ECO:0000256" key="2">
    <source>
        <dbReference type="ARBA" id="ARBA00022679"/>
    </source>
</evidence>
<dbReference type="OrthoDB" id="5835829at2759"/>
<name>A0A2T4BLQ6_9HYPO</name>
<dbReference type="GO" id="GO:0008194">
    <property type="term" value="F:UDP-glycosyltransferase activity"/>
    <property type="evidence" value="ECO:0007669"/>
    <property type="project" value="InterPro"/>
</dbReference>
<keyword evidence="2 4" id="KW-0808">Transferase</keyword>
<dbReference type="Proteomes" id="UP000241546">
    <property type="component" value="Unassembled WGS sequence"/>
</dbReference>
<dbReference type="InterPro" id="IPR010610">
    <property type="entry name" value="EryCIII-like_C"/>
</dbReference>
<dbReference type="GO" id="GO:0016758">
    <property type="term" value="F:hexosyltransferase activity"/>
    <property type="evidence" value="ECO:0007669"/>
    <property type="project" value="UniProtKB-ARBA"/>
</dbReference>
<dbReference type="SUPFAM" id="SSF53756">
    <property type="entry name" value="UDP-Glycosyltransferase/glycogen phosphorylase"/>
    <property type="match status" value="1"/>
</dbReference>
<dbReference type="PANTHER" id="PTHR48043">
    <property type="entry name" value="EG:EG0003.4 PROTEIN-RELATED"/>
    <property type="match status" value="1"/>
</dbReference>
<dbReference type="EMBL" id="KZ680207">
    <property type="protein sequence ID" value="PTB70247.1"/>
    <property type="molecule type" value="Genomic_DNA"/>
</dbReference>
<dbReference type="InterPro" id="IPR050271">
    <property type="entry name" value="UDP-glycosyltransferase"/>
</dbReference>
<feature type="domain" description="Erythromycin biosynthesis protein CIII-like C-terminal" evidence="3">
    <location>
        <begin position="361"/>
        <end position="465"/>
    </location>
</feature>
<dbReference type="Pfam" id="PF06722">
    <property type="entry name" value="EryCIII-like_C"/>
    <property type="match status" value="1"/>
</dbReference>